<dbReference type="EMBL" id="JAAVNE010000014">
    <property type="protein sequence ID" value="NKC31343.1"/>
    <property type="molecule type" value="Genomic_DNA"/>
</dbReference>
<evidence type="ECO:0008006" key="3">
    <source>
        <dbReference type="Google" id="ProtNLM"/>
    </source>
</evidence>
<name>A0ABX1E6B5_9PROT</name>
<gene>
    <name evidence="1" type="ORF">HEQ75_10775</name>
</gene>
<evidence type="ECO:0000313" key="1">
    <source>
        <dbReference type="EMBL" id="NKC31343.1"/>
    </source>
</evidence>
<reference evidence="1 2" key="1">
    <citation type="submission" date="2020-03" db="EMBL/GenBank/DDBJ databases">
        <title>Roseomonas selenitidurans sp. nov. isolated from urban soil.</title>
        <authorList>
            <person name="Liu H."/>
        </authorList>
    </citation>
    <scope>NUCLEOTIDE SEQUENCE [LARGE SCALE GENOMIC DNA]</scope>
    <source>
        <strain evidence="1 2">BU-1</strain>
    </source>
</reference>
<dbReference type="Proteomes" id="UP000787635">
    <property type="component" value="Unassembled WGS sequence"/>
</dbReference>
<evidence type="ECO:0000313" key="2">
    <source>
        <dbReference type="Proteomes" id="UP000787635"/>
    </source>
</evidence>
<organism evidence="1 2">
    <name type="scientific">Falsiroseomonas selenitidurans</name>
    <dbReference type="NCBI Taxonomy" id="2716335"/>
    <lineage>
        <taxon>Bacteria</taxon>
        <taxon>Pseudomonadati</taxon>
        <taxon>Pseudomonadota</taxon>
        <taxon>Alphaproteobacteria</taxon>
        <taxon>Acetobacterales</taxon>
        <taxon>Roseomonadaceae</taxon>
        <taxon>Falsiroseomonas</taxon>
    </lineage>
</organism>
<comment type="caution">
    <text evidence="1">The sequence shown here is derived from an EMBL/GenBank/DDBJ whole genome shotgun (WGS) entry which is preliminary data.</text>
</comment>
<sequence length="261" mass="27013">MTLAGCVEGVTQGTASGPVTGSAGGATSVGADSNLQRCPETLGTLAIDDGRERAWWGDFTRNTQITSIEPMVRLIVQQSNCFQITSVGNSRLNDRMTAITRQQRSGEFRVGSRQGPGQRVAADYYLEPTILFAGETTSGDSLVGGLGGQGGIFGNLAVGVARAALRQSSTSVNMSLFSIRAGVQIAASEGSSTSSELSRTLAGLGINTGGAALSAYDRTPQGRATVAAFVDAYNKLVVAVRNYRAQEIRGGAGTGGRLRVN</sequence>
<protein>
    <recommendedName>
        <fullName evidence="3">Peptidoglycan-binding protein</fullName>
    </recommendedName>
</protein>
<proteinExistence type="predicted"/>
<keyword evidence="2" id="KW-1185">Reference proteome</keyword>
<accession>A0ABX1E6B5</accession>